<accession>A0A9W4DZJ8</accession>
<evidence type="ECO:0000313" key="3">
    <source>
        <dbReference type="Proteomes" id="UP001152519"/>
    </source>
</evidence>
<gene>
    <name evidence="2" type="ORF">SCOCK_900009</name>
</gene>
<sequence>MRRRASVRALGEQFQERVGFSHDFQSRVPAGQVLLQPGDLLAQPLQLGLLGRLLRPHRRGPPVDQGIQRAGLPGLAPLDDMRVAQPLAPQDRALLPGRGGVVLGNDPQLVLRGKRPPLRLRRQLVTGGGYRGSAGHAEGISCLAHPDCPGKPGVSAETVREGIDVDAWFAENTEHARTCLRAFLNWAMQSRRCRGSLSIPTMKISRRAALSEDERLDALGRLLDRSGDTDASPRRRSHRAPLRPAREPHRPAQRRRRHPRRRHRAATARGAGLTCP</sequence>
<dbReference type="Proteomes" id="UP001152519">
    <property type="component" value="Unassembled WGS sequence"/>
</dbReference>
<feature type="compositionally biased region" description="Basic residues" evidence="1">
    <location>
        <begin position="251"/>
        <end position="266"/>
    </location>
</feature>
<feature type="compositionally biased region" description="Basic and acidic residues" evidence="1">
    <location>
        <begin position="223"/>
        <end position="233"/>
    </location>
</feature>
<dbReference type="EMBL" id="CAJSLV010000126">
    <property type="protein sequence ID" value="CAG6399458.1"/>
    <property type="molecule type" value="Genomic_DNA"/>
</dbReference>
<comment type="caution">
    <text evidence="2">The sequence shown here is derived from an EMBL/GenBank/DDBJ whole genome shotgun (WGS) entry which is preliminary data.</text>
</comment>
<proteinExistence type="predicted"/>
<keyword evidence="3" id="KW-1185">Reference proteome</keyword>
<organism evidence="2 3">
    <name type="scientific">Actinacidiphila cocklensis</name>
    <dbReference type="NCBI Taxonomy" id="887465"/>
    <lineage>
        <taxon>Bacteria</taxon>
        <taxon>Bacillati</taxon>
        <taxon>Actinomycetota</taxon>
        <taxon>Actinomycetes</taxon>
        <taxon>Kitasatosporales</taxon>
        <taxon>Streptomycetaceae</taxon>
        <taxon>Actinacidiphila</taxon>
    </lineage>
</organism>
<evidence type="ECO:0000256" key="1">
    <source>
        <dbReference type="SAM" id="MobiDB-lite"/>
    </source>
</evidence>
<evidence type="ECO:0000313" key="2">
    <source>
        <dbReference type="EMBL" id="CAG6399458.1"/>
    </source>
</evidence>
<dbReference type="AlphaFoldDB" id="A0A9W4DZJ8"/>
<name>A0A9W4DZJ8_9ACTN</name>
<protein>
    <submittedName>
        <fullName evidence="2">Uncharacterized protein</fullName>
    </submittedName>
</protein>
<reference evidence="2" key="1">
    <citation type="submission" date="2021-05" db="EMBL/GenBank/DDBJ databases">
        <authorList>
            <person name="Arsene-Ploetze F."/>
        </authorList>
    </citation>
    <scope>NUCLEOTIDE SEQUENCE</scope>
    <source>
        <strain evidence="2">DSM 42138</strain>
    </source>
</reference>
<feature type="region of interest" description="Disordered" evidence="1">
    <location>
        <begin position="223"/>
        <end position="276"/>
    </location>
</feature>